<dbReference type="GO" id="GO:0003677">
    <property type="term" value="F:DNA binding"/>
    <property type="evidence" value="ECO:0007669"/>
    <property type="project" value="UniProtKB-KW"/>
</dbReference>
<dbReference type="OrthoDB" id="2366010at2"/>
<name>A0A1I6AKG2_9BACI</name>
<protein>
    <submittedName>
        <fullName evidence="5">Transcriptional regulator, MarR family</fullName>
    </submittedName>
</protein>
<sequence length="142" mass="16851">MEVCLDDKKQMIMMLKRLDRHVTQVFEKRTEVSLTRYEILASLIKKGSVSQKVLQQSLAIDQSAITRHLKLLEEQQYVERKRNEKNNREVLVTISDKGRELLEGCTMFKDQFMNDLYDDFSDSDLQQLKQFLTRLNHNVEKL</sequence>
<proteinExistence type="predicted"/>
<organism evidence="5 6">
    <name type="scientific">Psychrobacillus psychrotolerans</name>
    <dbReference type="NCBI Taxonomy" id="126156"/>
    <lineage>
        <taxon>Bacteria</taxon>
        <taxon>Bacillati</taxon>
        <taxon>Bacillota</taxon>
        <taxon>Bacilli</taxon>
        <taxon>Bacillales</taxon>
        <taxon>Bacillaceae</taxon>
        <taxon>Psychrobacillus</taxon>
    </lineage>
</organism>
<dbReference type="SUPFAM" id="SSF46785">
    <property type="entry name" value="Winged helix' DNA-binding domain"/>
    <property type="match status" value="1"/>
</dbReference>
<dbReference type="Gene3D" id="1.10.10.10">
    <property type="entry name" value="Winged helix-like DNA-binding domain superfamily/Winged helix DNA-binding domain"/>
    <property type="match status" value="1"/>
</dbReference>
<dbReference type="PROSITE" id="PS50995">
    <property type="entry name" value="HTH_MARR_2"/>
    <property type="match status" value="1"/>
</dbReference>
<dbReference type="InterPro" id="IPR000835">
    <property type="entry name" value="HTH_MarR-typ"/>
</dbReference>
<dbReference type="GO" id="GO:0003700">
    <property type="term" value="F:DNA-binding transcription factor activity"/>
    <property type="evidence" value="ECO:0007669"/>
    <property type="project" value="InterPro"/>
</dbReference>
<dbReference type="RefSeq" id="WP_093538070.1">
    <property type="nucleotide sequence ID" value="NZ_CP183885.1"/>
</dbReference>
<evidence type="ECO:0000259" key="4">
    <source>
        <dbReference type="PROSITE" id="PS50995"/>
    </source>
</evidence>
<evidence type="ECO:0000313" key="5">
    <source>
        <dbReference type="EMBL" id="SFQ69182.1"/>
    </source>
</evidence>
<keyword evidence="6" id="KW-1185">Reference proteome</keyword>
<dbReference type="CDD" id="cd00090">
    <property type="entry name" value="HTH_ARSR"/>
    <property type="match status" value="1"/>
</dbReference>
<dbReference type="PANTHER" id="PTHR42756:SF1">
    <property type="entry name" value="TRANSCRIPTIONAL REPRESSOR OF EMRAB OPERON"/>
    <property type="match status" value="1"/>
</dbReference>
<evidence type="ECO:0000256" key="1">
    <source>
        <dbReference type="ARBA" id="ARBA00023015"/>
    </source>
</evidence>
<evidence type="ECO:0000256" key="3">
    <source>
        <dbReference type="ARBA" id="ARBA00023163"/>
    </source>
</evidence>
<dbReference type="PRINTS" id="PR00598">
    <property type="entry name" value="HTHMARR"/>
</dbReference>
<evidence type="ECO:0000256" key="2">
    <source>
        <dbReference type="ARBA" id="ARBA00023125"/>
    </source>
</evidence>
<dbReference type="InterPro" id="IPR036390">
    <property type="entry name" value="WH_DNA-bd_sf"/>
</dbReference>
<dbReference type="EMBL" id="FOXU01000008">
    <property type="protein sequence ID" value="SFQ69182.1"/>
    <property type="molecule type" value="Genomic_DNA"/>
</dbReference>
<dbReference type="STRING" id="126156.SAMN05421670_3420"/>
<dbReference type="Proteomes" id="UP000198734">
    <property type="component" value="Unassembled WGS sequence"/>
</dbReference>
<gene>
    <name evidence="5" type="ORF">SAMN05421670_3420</name>
</gene>
<dbReference type="Pfam" id="PF01047">
    <property type="entry name" value="MarR"/>
    <property type="match status" value="1"/>
</dbReference>
<keyword evidence="2" id="KW-0238">DNA-binding</keyword>
<keyword evidence="3" id="KW-0804">Transcription</keyword>
<dbReference type="AlphaFoldDB" id="A0A1I6AKG2"/>
<dbReference type="InterPro" id="IPR011991">
    <property type="entry name" value="ArsR-like_HTH"/>
</dbReference>
<accession>A0A1I6AKG2</accession>
<feature type="domain" description="HTH marR-type" evidence="4">
    <location>
        <begin position="8"/>
        <end position="137"/>
    </location>
</feature>
<reference evidence="6" key="1">
    <citation type="submission" date="2016-10" db="EMBL/GenBank/DDBJ databases">
        <authorList>
            <person name="Varghese N."/>
            <person name="Submissions S."/>
        </authorList>
    </citation>
    <scope>NUCLEOTIDE SEQUENCE [LARGE SCALE GENOMIC DNA]</scope>
    <source>
        <strain evidence="6">DSM 11706</strain>
    </source>
</reference>
<keyword evidence="1" id="KW-0805">Transcription regulation</keyword>
<evidence type="ECO:0000313" key="6">
    <source>
        <dbReference type="Proteomes" id="UP000198734"/>
    </source>
</evidence>
<dbReference type="InterPro" id="IPR036388">
    <property type="entry name" value="WH-like_DNA-bd_sf"/>
</dbReference>
<dbReference type="PANTHER" id="PTHR42756">
    <property type="entry name" value="TRANSCRIPTIONAL REGULATOR, MARR"/>
    <property type="match status" value="1"/>
</dbReference>
<dbReference type="SMART" id="SM00347">
    <property type="entry name" value="HTH_MARR"/>
    <property type="match status" value="1"/>
</dbReference>